<accession>B6ADP9</accession>
<feature type="transmembrane region" description="Helical" evidence="1">
    <location>
        <begin position="395"/>
        <end position="416"/>
    </location>
</feature>
<feature type="signal peptide" evidence="2">
    <location>
        <begin position="1"/>
        <end position="17"/>
    </location>
</feature>
<dbReference type="GeneID" id="6995758"/>
<keyword evidence="1" id="KW-0472">Membrane</keyword>
<gene>
    <name evidence="3" type="ORF">CMU_008310</name>
</gene>
<dbReference type="Proteomes" id="UP000001460">
    <property type="component" value="Unassembled WGS sequence"/>
</dbReference>
<dbReference type="AlphaFoldDB" id="B6ADP9"/>
<keyword evidence="1" id="KW-1133">Transmembrane helix</keyword>
<evidence type="ECO:0000313" key="3">
    <source>
        <dbReference type="EMBL" id="EEA06340.1"/>
    </source>
</evidence>
<dbReference type="InterPro" id="IPR047831">
    <property type="entry name" value="GPR180/TMEM145"/>
</dbReference>
<evidence type="ECO:0000256" key="1">
    <source>
        <dbReference type="SAM" id="Phobius"/>
    </source>
</evidence>
<feature type="transmembrane region" description="Helical" evidence="1">
    <location>
        <begin position="232"/>
        <end position="255"/>
    </location>
</feature>
<sequence>MIVIIWIICTLIISCKSKYVNKVIEFNESNLEAFITEFSCGIGVCNVKIRTRRIANYASITSSNPSLPPIVHTDKLGSLDLVVFIDHDWRASTSYCSNIVNAKINKKFLITPQWSEWITIQVEQVISPHTWFFTMVDCSKKNIEIIKNSKLGTSPEYIKKPTISRSRQNQANFLYIQIEGFFYQPNGSHLPYELVSLPWLLIFEILCYIGIFMALFIKTIALDKSAKIYHPLIPWITATLAINAIACIIESLYIFKFKENGISNSNILLASQILNLICNIGIYYLLIAIISGYSLLVYREKDKYYKPSIKLISFIFFIYILQFIFLNINKFRNFTCNTYTILSYLINTDDTCNYACKIISLLKIIHAVIFEYIWKKNEKLFITNNLSKILDKLRIIGHLYILAYPSSYIISIIWIKYHKREIVTNLVIFIIQIITYLSLIYIFSSRKSSYFKHSYLSCSIIPTREDLLIHANLAKQILTRSSSEFD</sequence>
<protein>
    <submittedName>
        <fullName evidence="3">Uncharacterized protein</fullName>
    </submittedName>
</protein>
<feature type="transmembrane region" description="Helical" evidence="1">
    <location>
        <begin position="354"/>
        <end position="374"/>
    </location>
</feature>
<dbReference type="RefSeq" id="XP_002140689.1">
    <property type="nucleotide sequence ID" value="XM_002140653.1"/>
</dbReference>
<dbReference type="OrthoDB" id="10305091at2759"/>
<keyword evidence="4" id="KW-1185">Reference proteome</keyword>
<dbReference type="PANTHER" id="PTHR23252:SF24">
    <property type="entry name" value="TRANSMEMBRANE PROTEIN 145"/>
    <property type="match status" value="1"/>
</dbReference>
<feature type="transmembrane region" description="Helical" evidence="1">
    <location>
        <begin position="197"/>
        <end position="220"/>
    </location>
</feature>
<keyword evidence="1" id="KW-0812">Transmembrane</keyword>
<dbReference type="VEuPathDB" id="CryptoDB:CMU_008310"/>
<proteinExistence type="predicted"/>
<evidence type="ECO:0000313" key="4">
    <source>
        <dbReference type="Proteomes" id="UP000001460"/>
    </source>
</evidence>
<keyword evidence="2" id="KW-0732">Signal</keyword>
<dbReference type="OMA" id="WSEWITI"/>
<feature type="transmembrane region" description="Helical" evidence="1">
    <location>
        <begin position="308"/>
        <end position="328"/>
    </location>
</feature>
<reference evidence="3" key="1">
    <citation type="submission" date="2008-06" db="EMBL/GenBank/DDBJ databases">
        <authorList>
            <person name="Lorenzi H."/>
            <person name="Inman J."/>
            <person name="Miller J."/>
            <person name="Schobel S."/>
            <person name="Amedeo P."/>
            <person name="Caler E.V."/>
            <person name="da Silva J."/>
        </authorList>
    </citation>
    <scope>NUCLEOTIDE SEQUENCE [LARGE SCALE GENOMIC DNA]</scope>
    <source>
        <strain evidence="3">RN66</strain>
    </source>
</reference>
<feature type="transmembrane region" description="Helical" evidence="1">
    <location>
        <begin position="422"/>
        <end position="443"/>
    </location>
</feature>
<feature type="chain" id="PRO_5002840040" evidence="2">
    <location>
        <begin position="18"/>
        <end position="486"/>
    </location>
</feature>
<feature type="transmembrane region" description="Helical" evidence="1">
    <location>
        <begin position="267"/>
        <end position="296"/>
    </location>
</feature>
<dbReference type="PANTHER" id="PTHR23252">
    <property type="entry name" value="INTIMAL THICKNESS RECEPTOR-RELATED"/>
    <property type="match status" value="1"/>
</dbReference>
<evidence type="ECO:0000256" key="2">
    <source>
        <dbReference type="SAM" id="SignalP"/>
    </source>
</evidence>
<dbReference type="EMBL" id="DS989729">
    <property type="protein sequence ID" value="EEA06340.1"/>
    <property type="molecule type" value="Genomic_DNA"/>
</dbReference>
<organism evidence="3 4">
    <name type="scientific">Cryptosporidium muris (strain RN66)</name>
    <dbReference type="NCBI Taxonomy" id="441375"/>
    <lineage>
        <taxon>Eukaryota</taxon>
        <taxon>Sar</taxon>
        <taxon>Alveolata</taxon>
        <taxon>Apicomplexa</taxon>
        <taxon>Conoidasida</taxon>
        <taxon>Coccidia</taxon>
        <taxon>Eucoccidiorida</taxon>
        <taxon>Eimeriorina</taxon>
        <taxon>Cryptosporidiidae</taxon>
        <taxon>Cryptosporidium</taxon>
    </lineage>
</organism>
<name>B6ADP9_CRYMR</name>